<evidence type="ECO:0000256" key="2">
    <source>
        <dbReference type="ARBA" id="ARBA00005992"/>
    </source>
</evidence>
<dbReference type="Proteomes" id="UP000546200">
    <property type="component" value="Unassembled WGS sequence"/>
</dbReference>
<dbReference type="InterPro" id="IPR005490">
    <property type="entry name" value="LD_TPept_cat_dom"/>
</dbReference>
<dbReference type="PROSITE" id="PS52029">
    <property type="entry name" value="LD_TPASE"/>
    <property type="match status" value="1"/>
</dbReference>
<proteinExistence type="inferred from homology"/>
<keyword evidence="6 7" id="KW-0961">Cell wall biogenesis/degradation</keyword>
<keyword evidence="3" id="KW-0808">Transferase</keyword>
<comment type="similarity">
    <text evidence="2">Belongs to the YkuD family.</text>
</comment>
<dbReference type="InterPro" id="IPR045380">
    <property type="entry name" value="LD_TPept_scaffold_dom"/>
</dbReference>
<dbReference type="CDD" id="cd16913">
    <property type="entry name" value="YkuD_like"/>
    <property type="match status" value="1"/>
</dbReference>
<accession>A0A7W9BEG4</accession>
<dbReference type="Pfam" id="PF20142">
    <property type="entry name" value="Scaffold"/>
    <property type="match status" value="1"/>
</dbReference>
<keyword evidence="8" id="KW-0732">Signal</keyword>
<keyword evidence="4 7" id="KW-0133">Cell shape</keyword>
<dbReference type="RefSeq" id="WP_184057891.1">
    <property type="nucleotide sequence ID" value="NZ_JACIJK010000006.1"/>
</dbReference>
<reference evidence="10 11" key="1">
    <citation type="submission" date="2020-08" db="EMBL/GenBank/DDBJ databases">
        <title>Genomic Encyclopedia of Type Strains, Phase IV (KMG-IV): sequencing the most valuable type-strain genomes for metagenomic binning, comparative biology and taxonomic classification.</title>
        <authorList>
            <person name="Goeker M."/>
        </authorList>
    </citation>
    <scope>NUCLEOTIDE SEQUENCE [LARGE SCALE GENOMIC DNA]</scope>
    <source>
        <strain evidence="10 11">DSM 100044</strain>
    </source>
</reference>
<keyword evidence="11" id="KW-1185">Reference proteome</keyword>
<dbReference type="InterPro" id="IPR052905">
    <property type="entry name" value="LD-transpeptidase_YkuD-like"/>
</dbReference>
<evidence type="ECO:0000256" key="4">
    <source>
        <dbReference type="ARBA" id="ARBA00022960"/>
    </source>
</evidence>
<feature type="active site" description="Nucleophile" evidence="7">
    <location>
        <position position="380"/>
    </location>
</feature>
<evidence type="ECO:0000256" key="8">
    <source>
        <dbReference type="SAM" id="SignalP"/>
    </source>
</evidence>
<dbReference type="SUPFAM" id="SSF141523">
    <property type="entry name" value="L,D-transpeptidase catalytic domain-like"/>
    <property type="match status" value="1"/>
</dbReference>
<sequence length="450" mass="48936">MIITKGARRSIRCALLLTALWAAVPGVGAAQAGDQALRVAIADRGGPREVRSFYAARPNQPLWIVGGHVSPAADKLLDLIASARLDGLDPDDYRPRALVSALEGAASGSPRALARAEAALTVSFVALARDMRRPRDVGVVYPDAVLRPRVPGVRELLMEAASAPSMADYLERIGWMNPLYAELRLAALANGAPGPGGVGEELTDREALRANLDRLRALPADLGRRYVLVDAASARLWMVADGRAQGTMRVVVGKTAEPTPLMAALIKYASLNPYWNLPPDLARSRIAAGALSQGPGFLTAKRYQVLSDWSDDARPVDPSTVDWQAVADGRIEARVRQLPGPGNAMGRVKFMFPNDKGVYLHDTPDKKLLKEDDRQFSAGCVRLEDAPRLGRWLTGRVLPIARARPEQRLDLPQPVPVYIVYRTIAVENGRLVSRPDFYGRDGGERRYAAR</sequence>
<dbReference type="PANTHER" id="PTHR41533:SF2">
    <property type="entry name" value="BLR7131 PROTEIN"/>
    <property type="match status" value="1"/>
</dbReference>
<dbReference type="EMBL" id="JACIJK010000006">
    <property type="protein sequence ID" value="MBB5715528.1"/>
    <property type="molecule type" value="Genomic_DNA"/>
</dbReference>
<evidence type="ECO:0000259" key="9">
    <source>
        <dbReference type="PROSITE" id="PS52029"/>
    </source>
</evidence>
<dbReference type="GO" id="GO:0071555">
    <property type="term" value="P:cell wall organization"/>
    <property type="evidence" value="ECO:0007669"/>
    <property type="project" value="UniProtKB-UniRule"/>
</dbReference>
<dbReference type="Gene3D" id="2.40.440.10">
    <property type="entry name" value="L,D-transpeptidase catalytic domain-like"/>
    <property type="match status" value="1"/>
</dbReference>
<evidence type="ECO:0000313" key="10">
    <source>
        <dbReference type="EMBL" id="MBB5715528.1"/>
    </source>
</evidence>
<dbReference type="PANTHER" id="PTHR41533">
    <property type="entry name" value="L,D-TRANSPEPTIDASE HI_1667-RELATED"/>
    <property type="match status" value="1"/>
</dbReference>
<dbReference type="GO" id="GO:0008360">
    <property type="term" value="P:regulation of cell shape"/>
    <property type="evidence" value="ECO:0007669"/>
    <property type="project" value="UniProtKB-UniRule"/>
</dbReference>
<evidence type="ECO:0000256" key="5">
    <source>
        <dbReference type="ARBA" id="ARBA00022984"/>
    </source>
</evidence>
<keyword evidence="5 7" id="KW-0573">Peptidoglycan synthesis</keyword>
<evidence type="ECO:0000256" key="6">
    <source>
        <dbReference type="ARBA" id="ARBA00023316"/>
    </source>
</evidence>
<dbReference type="GO" id="GO:0016740">
    <property type="term" value="F:transferase activity"/>
    <property type="evidence" value="ECO:0007669"/>
    <property type="project" value="UniProtKB-KW"/>
</dbReference>
<feature type="active site" description="Proton donor/acceptor" evidence="7">
    <location>
        <position position="361"/>
    </location>
</feature>
<organism evidence="10 11">
    <name type="scientific">Sphingomonas aerophila</name>
    <dbReference type="NCBI Taxonomy" id="1344948"/>
    <lineage>
        <taxon>Bacteria</taxon>
        <taxon>Pseudomonadati</taxon>
        <taxon>Pseudomonadota</taxon>
        <taxon>Alphaproteobacteria</taxon>
        <taxon>Sphingomonadales</taxon>
        <taxon>Sphingomonadaceae</taxon>
        <taxon>Sphingomonas</taxon>
    </lineage>
</organism>
<feature type="signal peptide" evidence="8">
    <location>
        <begin position="1"/>
        <end position="32"/>
    </location>
</feature>
<dbReference type="GO" id="GO:0009252">
    <property type="term" value="P:peptidoglycan biosynthetic process"/>
    <property type="evidence" value="ECO:0007669"/>
    <property type="project" value="UniProtKB-UniPathway"/>
</dbReference>
<feature type="domain" description="L,D-TPase catalytic" evidence="9">
    <location>
        <begin position="225"/>
        <end position="401"/>
    </location>
</feature>
<evidence type="ECO:0000313" key="11">
    <source>
        <dbReference type="Proteomes" id="UP000546200"/>
    </source>
</evidence>
<dbReference type="GO" id="GO:0004180">
    <property type="term" value="F:carboxypeptidase activity"/>
    <property type="evidence" value="ECO:0007669"/>
    <property type="project" value="UniProtKB-ARBA"/>
</dbReference>
<name>A0A7W9BEG4_9SPHN</name>
<comment type="pathway">
    <text evidence="1 7">Cell wall biogenesis; peptidoglycan biosynthesis.</text>
</comment>
<comment type="caution">
    <text evidence="10">The sequence shown here is derived from an EMBL/GenBank/DDBJ whole genome shotgun (WGS) entry which is preliminary data.</text>
</comment>
<feature type="chain" id="PRO_5030912579" evidence="8">
    <location>
        <begin position="33"/>
        <end position="450"/>
    </location>
</feature>
<protein>
    <submittedName>
        <fullName evidence="10">Murein L,D-transpeptidase YcbB/YkuD</fullName>
    </submittedName>
</protein>
<evidence type="ECO:0000256" key="1">
    <source>
        <dbReference type="ARBA" id="ARBA00004752"/>
    </source>
</evidence>
<evidence type="ECO:0000256" key="7">
    <source>
        <dbReference type="PROSITE-ProRule" id="PRU01373"/>
    </source>
</evidence>
<dbReference type="UniPathway" id="UPA00219"/>
<gene>
    <name evidence="10" type="ORF">FHS94_002374</name>
</gene>
<dbReference type="Pfam" id="PF03734">
    <property type="entry name" value="YkuD"/>
    <property type="match status" value="1"/>
</dbReference>
<dbReference type="AlphaFoldDB" id="A0A7W9BEG4"/>
<evidence type="ECO:0000256" key="3">
    <source>
        <dbReference type="ARBA" id="ARBA00022679"/>
    </source>
</evidence>
<dbReference type="InterPro" id="IPR038063">
    <property type="entry name" value="Transpep_catalytic_dom"/>
</dbReference>